<comment type="caution">
    <text evidence="1">The sequence shown here is derived from an EMBL/GenBank/DDBJ whole genome shotgun (WGS) entry which is preliminary data.</text>
</comment>
<keyword evidence="2" id="KW-1185">Reference proteome</keyword>
<dbReference type="SUPFAM" id="SSF52047">
    <property type="entry name" value="RNI-like"/>
    <property type="match status" value="1"/>
</dbReference>
<sequence>MNIPFEEILNTNTVPSDMDCQRIRELLAGPQAEAAKITGEILRLQSLISELAKKRDDLHDFIDPLVALISPARRLPDDVVAEIFTASVPLDRNAVIDGTKSPLLLCHICRAWRNLAISTPRLWTSLHIVAPATPMQVERLNTIVDLWLSRTGVLPLSISVAQSFRAESDSDFATLVQNLIRYSPRWSSIRFSFHQNSSFDPLAALSVADVPILKTAVIDHFSGSTTGFRFLATSTLRSASLRRGTPQIPLPWDQLHHLFLGEAAACETVAAGLDLLRGCPSLETCALAFVESISPATGSVPSVSTCRMEHLRHLSVLDNEIPGGTVDFFKHLDVPNLEFLEYVTGHVEEFPFTPLLTHRLQRLSLNVKYLASETLIGCLRLLPTLHELFIQHDPFSYRGTPRHPDNTFWAAMNPVAPTPHNVLCPQLRSVEFANFTGLSDDMALEFIRARTESQPAGIARLQKFRADFNRPKSVDITTALQQPVADGLDLILHYDDDRVKYSPAQENDIRMPNGELSFDGWRRAW</sequence>
<organism evidence="1 2">
    <name type="scientific">Mycena metata</name>
    <dbReference type="NCBI Taxonomy" id="1033252"/>
    <lineage>
        <taxon>Eukaryota</taxon>
        <taxon>Fungi</taxon>
        <taxon>Dikarya</taxon>
        <taxon>Basidiomycota</taxon>
        <taxon>Agaricomycotina</taxon>
        <taxon>Agaricomycetes</taxon>
        <taxon>Agaricomycetidae</taxon>
        <taxon>Agaricales</taxon>
        <taxon>Marasmiineae</taxon>
        <taxon>Mycenaceae</taxon>
        <taxon>Mycena</taxon>
    </lineage>
</organism>
<dbReference type="Proteomes" id="UP001215598">
    <property type="component" value="Unassembled WGS sequence"/>
</dbReference>
<reference evidence="1" key="1">
    <citation type="submission" date="2023-03" db="EMBL/GenBank/DDBJ databases">
        <title>Massive genome expansion in bonnet fungi (Mycena s.s.) driven by repeated elements and novel gene families across ecological guilds.</title>
        <authorList>
            <consortium name="Lawrence Berkeley National Laboratory"/>
            <person name="Harder C.B."/>
            <person name="Miyauchi S."/>
            <person name="Viragh M."/>
            <person name="Kuo A."/>
            <person name="Thoen E."/>
            <person name="Andreopoulos B."/>
            <person name="Lu D."/>
            <person name="Skrede I."/>
            <person name="Drula E."/>
            <person name="Henrissat B."/>
            <person name="Morin E."/>
            <person name="Kohler A."/>
            <person name="Barry K."/>
            <person name="LaButti K."/>
            <person name="Morin E."/>
            <person name="Salamov A."/>
            <person name="Lipzen A."/>
            <person name="Mereny Z."/>
            <person name="Hegedus B."/>
            <person name="Baldrian P."/>
            <person name="Stursova M."/>
            <person name="Weitz H."/>
            <person name="Taylor A."/>
            <person name="Grigoriev I.V."/>
            <person name="Nagy L.G."/>
            <person name="Martin F."/>
            <person name="Kauserud H."/>
        </authorList>
    </citation>
    <scope>NUCLEOTIDE SEQUENCE</scope>
    <source>
        <strain evidence="1">CBHHK182m</strain>
    </source>
</reference>
<protein>
    <recommendedName>
        <fullName evidence="3">F-box domain-containing protein</fullName>
    </recommendedName>
</protein>
<name>A0AAD7NLU6_9AGAR</name>
<dbReference type="Gene3D" id="1.20.1280.50">
    <property type="match status" value="1"/>
</dbReference>
<dbReference type="Gene3D" id="3.80.10.10">
    <property type="entry name" value="Ribonuclease Inhibitor"/>
    <property type="match status" value="1"/>
</dbReference>
<evidence type="ECO:0000313" key="2">
    <source>
        <dbReference type="Proteomes" id="UP001215598"/>
    </source>
</evidence>
<evidence type="ECO:0008006" key="3">
    <source>
        <dbReference type="Google" id="ProtNLM"/>
    </source>
</evidence>
<gene>
    <name evidence="1" type="ORF">B0H16DRAFT_1366539</name>
</gene>
<accession>A0AAD7NLU6</accession>
<dbReference type="InterPro" id="IPR032675">
    <property type="entry name" value="LRR_dom_sf"/>
</dbReference>
<dbReference type="AlphaFoldDB" id="A0AAD7NLU6"/>
<dbReference type="EMBL" id="JARKIB010000022">
    <property type="protein sequence ID" value="KAJ7767218.1"/>
    <property type="molecule type" value="Genomic_DNA"/>
</dbReference>
<proteinExistence type="predicted"/>
<evidence type="ECO:0000313" key="1">
    <source>
        <dbReference type="EMBL" id="KAJ7767218.1"/>
    </source>
</evidence>